<gene>
    <name evidence="2" type="ORF">GUJ93_ZPchr0011g26925</name>
</gene>
<protein>
    <submittedName>
        <fullName evidence="2">Uncharacterized protein</fullName>
    </submittedName>
</protein>
<feature type="region of interest" description="Disordered" evidence="1">
    <location>
        <begin position="1"/>
        <end position="20"/>
    </location>
</feature>
<reference evidence="2" key="2">
    <citation type="submission" date="2021-02" db="EMBL/GenBank/DDBJ databases">
        <authorList>
            <person name="Kimball J.A."/>
            <person name="Haas M.W."/>
            <person name="Macchietto M."/>
            <person name="Kono T."/>
            <person name="Duquette J."/>
            <person name="Shao M."/>
        </authorList>
    </citation>
    <scope>NUCLEOTIDE SEQUENCE</scope>
    <source>
        <tissue evidence="2">Fresh leaf tissue</tissue>
    </source>
</reference>
<name>A0A8J6BQX4_ZIZPA</name>
<accession>A0A8J6BQX4</accession>
<evidence type="ECO:0000256" key="1">
    <source>
        <dbReference type="SAM" id="MobiDB-lite"/>
    </source>
</evidence>
<dbReference type="Proteomes" id="UP000729402">
    <property type="component" value="Unassembled WGS sequence"/>
</dbReference>
<sequence>MDFPVVGGSDNQSEDYSPAATVVRFDPPLPLLRAPVPSSPDSGEPPVLAFRDAASWRAAWEAAEAALLSQCEAGARSGCSITASRKCKPPWWKGFFGGAPTDYQERERCEEHEMAACLEAAREACVKFAKEKCVEPFRDARIACDGLLEKTNFTVWGAGNKVASSASLCIANNQSPFNPCPGATNYKGSDLLDSLSSEDNNTKDDN</sequence>
<evidence type="ECO:0000313" key="2">
    <source>
        <dbReference type="EMBL" id="KAG8090536.1"/>
    </source>
</evidence>
<keyword evidence="3" id="KW-1185">Reference proteome</keyword>
<organism evidence="2 3">
    <name type="scientific">Zizania palustris</name>
    <name type="common">Northern wild rice</name>
    <dbReference type="NCBI Taxonomy" id="103762"/>
    <lineage>
        <taxon>Eukaryota</taxon>
        <taxon>Viridiplantae</taxon>
        <taxon>Streptophyta</taxon>
        <taxon>Embryophyta</taxon>
        <taxon>Tracheophyta</taxon>
        <taxon>Spermatophyta</taxon>
        <taxon>Magnoliopsida</taxon>
        <taxon>Liliopsida</taxon>
        <taxon>Poales</taxon>
        <taxon>Poaceae</taxon>
        <taxon>BOP clade</taxon>
        <taxon>Oryzoideae</taxon>
        <taxon>Oryzeae</taxon>
        <taxon>Zizaniinae</taxon>
        <taxon>Zizania</taxon>
    </lineage>
</organism>
<dbReference type="GO" id="GO:0009536">
    <property type="term" value="C:plastid"/>
    <property type="evidence" value="ECO:0007669"/>
    <property type="project" value="TreeGrafter"/>
</dbReference>
<dbReference type="PANTHER" id="PTHR36773">
    <property type="entry name" value="EXPRESSED PROTEIN"/>
    <property type="match status" value="1"/>
</dbReference>
<proteinExistence type="predicted"/>
<dbReference type="AlphaFoldDB" id="A0A8J6BQX4"/>
<dbReference type="OrthoDB" id="1928518at2759"/>
<reference evidence="2" key="1">
    <citation type="journal article" date="2021" name="bioRxiv">
        <title>Whole Genome Assembly and Annotation of Northern Wild Rice, Zizania palustris L., Supports a Whole Genome Duplication in the Zizania Genus.</title>
        <authorList>
            <person name="Haas M."/>
            <person name="Kono T."/>
            <person name="Macchietto M."/>
            <person name="Millas R."/>
            <person name="McGilp L."/>
            <person name="Shao M."/>
            <person name="Duquette J."/>
            <person name="Hirsch C.N."/>
            <person name="Kimball J."/>
        </authorList>
    </citation>
    <scope>NUCLEOTIDE SEQUENCE</scope>
    <source>
        <tissue evidence="2">Fresh leaf tissue</tissue>
    </source>
</reference>
<dbReference type="PANTHER" id="PTHR36773:SF1">
    <property type="entry name" value="EXPRESSED PROTEIN"/>
    <property type="match status" value="1"/>
</dbReference>
<comment type="caution">
    <text evidence="2">The sequence shown here is derived from an EMBL/GenBank/DDBJ whole genome shotgun (WGS) entry which is preliminary data.</text>
</comment>
<evidence type="ECO:0000313" key="3">
    <source>
        <dbReference type="Proteomes" id="UP000729402"/>
    </source>
</evidence>
<dbReference type="EMBL" id="JAAALK010000081">
    <property type="protein sequence ID" value="KAG8090536.1"/>
    <property type="molecule type" value="Genomic_DNA"/>
</dbReference>